<dbReference type="EMBL" id="JACKVC010000021">
    <property type="protein sequence ID" value="MCV7391309.1"/>
    <property type="molecule type" value="Genomic_DNA"/>
</dbReference>
<name>A0AAW5TAK5_9MYCO</name>
<gene>
    <name evidence="1" type="ORF">H5P34_24915</name>
</gene>
<evidence type="ECO:0000313" key="2">
    <source>
        <dbReference type="Proteomes" id="UP001141659"/>
    </source>
</evidence>
<protein>
    <submittedName>
        <fullName evidence="1">Uncharacterized protein</fullName>
    </submittedName>
</protein>
<proteinExistence type="predicted"/>
<reference evidence="1" key="1">
    <citation type="submission" date="2020-07" db="EMBL/GenBank/DDBJ databases">
        <authorList>
            <person name="Pettersson B.M.F."/>
            <person name="Behra P.R.K."/>
            <person name="Ramesh M."/>
            <person name="Das S."/>
            <person name="Dasgupta S."/>
            <person name="Kirsebom L.A."/>
        </authorList>
    </citation>
    <scope>NUCLEOTIDE SEQUENCE</scope>
    <source>
        <strain evidence="1">DSM 44242</strain>
    </source>
</reference>
<sequence>MTVAVQPGSAVGAGSALTGGVAAGISGVEGGTDCVTVSPNCMVGSAAATDVSVVVSIWAVWIPSIAMTAAAAVPAVQRSNFVLESMRISKNPSVTTLAIYVI</sequence>
<dbReference type="Proteomes" id="UP001141659">
    <property type="component" value="Unassembled WGS sequence"/>
</dbReference>
<dbReference type="RefSeq" id="WP_133058113.1">
    <property type="nucleotide sequence ID" value="NZ_JACKVC010000021.1"/>
</dbReference>
<accession>A0AAW5TAK5</accession>
<organism evidence="1 2">
    <name type="scientific">Mycolicibacterium porcinum</name>
    <dbReference type="NCBI Taxonomy" id="39693"/>
    <lineage>
        <taxon>Bacteria</taxon>
        <taxon>Bacillati</taxon>
        <taxon>Actinomycetota</taxon>
        <taxon>Actinomycetes</taxon>
        <taxon>Mycobacteriales</taxon>
        <taxon>Mycobacteriaceae</taxon>
        <taxon>Mycolicibacterium</taxon>
    </lineage>
</organism>
<dbReference type="AlphaFoldDB" id="A0AAW5TAK5"/>
<comment type="caution">
    <text evidence="1">The sequence shown here is derived from an EMBL/GenBank/DDBJ whole genome shotgun (WGS) entry which is preliminary data.</text>
</comment>
<evidence type="ECO:0000313" key="1">
    <source>
        <dbReference type="EMBL" id="MCV7391309.1"/>
    </source>
</evidence>
<reference evidence="1" key="2">
    <citation type="journal article" date="2022" name="BMC Genomics">
        <title>Comparative genome analysis of mycobacteria focusing on tRNA and non-coding RNA.</title>
        <authorList>
            <person name="Behra P.R.K."/>
            <person name="Pettersson B.M.F."/>
            <person name="Ramesh M."/>
            <person name="Das S."/>
            <person name="Dasgupta S."/>
            <person name="Kirsebom L.A."/>
        </authorList>
    </citation>
    <scope>NUCLEOTIDE SEQUENCE</scope>
    <source>
        <strain evidence="1">DSM 44242</strain>
    </source>
</reference>